<dbReference type="PANTHER" id="PTHR40465:SF1">
    <property type="entry name" value="DUF6534 DOMAIN-CONTAINING PROTEIN"/>
    <property type="match status" value="1"/>
</dbReference>
<comment type="caution">
    <text evidence="3">The sequence shown here is derived from an EMBL/GenBank/DDBJ whole genome shotgun (WGS) entry which is preliminary data.</text>
</comment>
<organism evidence="3 4">
    <name type="scientific">Mycena metata</name>
    <dbReference type="NCBI Taxonomy" id="1033252"/>
    <lineage>
        <taxon>Eukaryota</taxon>
        <taxon>Fungi</taxon>
        <taxon>Dikarya</taxon>
        <taxon>Basidiomycota</taxon>
        <taxon>Agaricomycotina</taxon>
        <taxon>Agaricomycetes</taxon>
        <taxon>Agaricomycetidae</taxon>
        <taxon>Agaricales</taxon>
        <taxon>Marasmiineae</taxon>
        <taxon>Mycenaceae</taxon>
        <taxon>Mycena</taxon>
    </lineage>
</organism>
<dbReference type="InterPro" id="IPR045339">
    <property type="entry name" value="DUF6534"/>
</dbReference>
<dbReference type="EMBL" id="JARKIB010000134">
    <property type="protein sequence ID" value="KAJ7734111.1"/>
    <property type="molecule type" value="Genomic_DNA"/>
</dbReference>
<accession>A0AAD7MUY2</accession>
<proteinExistence type="predicted"/>
<reference evidence="3" key="1">
    <citation type="submission" date="2023-03" db="EMBL/GenBank/DDBJ databases">
        <title>Massive genome expansion in bonnet fungi (Mycena s.s.) driven by repeated elements and novel gene families across ecological guilds.</title>
        <authorList>
            <consortium name="Lawrence Berkeley National Laboratory"/>
            <person name="Harder C.B."/>
            <person name="Miyauchi S."/>
            <person name="Viragh M."/>
            <person name="Kuo A."/>
            <person name="Thoen E."/>
            <person name="Andreopoulos B."/>
            <person name="Lu D."/>
            <person name="Skrede I."/>
            <person name="Drula E."/>
            <person name="Henrissat B."/>
            <person name="Morin E."/>
            <person name="Kohler A."/>
            <person name="Barry K."/>
            <person name="LaButti K."/>
            <person name="Morin E."/>
            <person name="Salamov A."/>
            <person name="Lipzen A."/>
            <person name="Mereny Z."/>
            <person name="Hegedus B."/>
            <person name="Baldrian P."/>
            <person name="Stursova M."/>
            <person name="Weitz H."/>
            <person name="Taylor A."/>
            <person name="Grigoriev I.V."/>
            <person name="Nagy L.G."/>
            <person name="Martin F."/>
            <person name="Kauserud H."/>
        </authorList>
    </citation>
    <scope>NUCLEOTIDE SEQUENCE</scope>
    <source>
        <strain evidence="3">CBHHK182m</strain>
    </source>
</reference>
<dbReference type="AlphaFoldDB" id="A0AAD7MUY2"/>
<protein>
    <recommendedName>
        <fullName evidence="2">DUF6534 domain-containing protein</fullName>
    </recommendedName>
</protein>
<feature type="domain" description="DUF6534" evidence="2">
    <location>
        <begin position="155"/>
        <end position="239"/>
    </location>
</feature>
<sequence length="390" mass="43447">MAFDPSLTAEYRKLQVPLPIGLWVPYLSVESQLMAKQTSTICSSRETHEASKFTAYVDFCSGYGNTAFLIAPQVSLWFVEVAGRHPATLLVQIYFCHRIILLRRTAWPAALFVVLLSILQFAIGIAGAVYYIQGANIAGPTLAHRVLALWISLNVVTAILIAGITSYLLLSAAVLPSTRDRLQNIVLLIIETNTITAAFAVVGGVLHAVFPDTFYSDVFLIGQPILYVNSLFAMLNHRALPSNRLSDNWHSTLEPDVLGGTTDRESLAESIPPMCFGPRESEDVLRPKVQRSPTSDNGIVESQLATPYCFRWHFSHTSSDSICWTQFIQAEKKRDIVPGIEREMITGYSHRMDLGLRIQLSVVAQSQYLTNIRRYTDYKQGNYFPVAALD</sequence>
<feature type="transmembrane region" description="Helical" evidence="1">
    <location>
        <begin position="147"/>
        <end position="173"/>
    </location>
</feature>
<evidence type="ECO:0000256" key="1">
    <source>
        <dbReference type="SAM" id="Phobius"/>
    </source>
</evidence>
<evidence type="ECO:0000259" key="2">
    <source>
        <dbReference type="Pfam" id="PF20152"/>
    </source>
</evidence>
<gene>
    <name evidence="3" type="ORF">B0H16DRAFT_1467741</name>
</gene>
<keyword evidence="1" id="KW-0812">Transmembrane</keyword>
<feature type="transmembrane region" description="Helical" evidence="1">
    <location>
        <begin position="107"/>
        <end position="132"/>
    </location>
</feature>
<name>A0AAD7MUY2_9AGAR</name>
<dbReference type="Pfam" id="PF20152">
    <property type="entry name" value="DUF6534"/>
    <property type="match status" value="1"/>
</dbReference>
<feature type="transmembrane region" description="Helical" evidence="1">
    <location>
        <begin position="214"/>
        <end position="235"/>
    </location>
</feature>
<keyword evidence="1" id="KW-1133">Transmembrane helix</keyword>
<evidence type="ECO:0000313" key="4">
    <source>
        <dbReference type="Proteomes" id="UP001215598"/>
    </source>
</evidence>
<keyword evidence="1" id="KW-0472">Membrane</keyword>
<evidence type="ECO:0000313" key="3">
    <source>
        <dbReference type="EMBL" id="KAJ7734111.1"/>
    </source>
</evidence>
<feature type="transmembrane region" description="Helical" evidence="1">
    <location>
        <begin position="185"/>
        <end position="208"/>
    </location>
</feature>
<dbReference type="Proteomes" id="UP001215598">
    <property type="component" value="Unassembled WGS sequence"/>
</dbReference>
<keyword evidence="4" id="KW-1185">Reference proteome</keyword>
<dbReference type="PANTHER" id="PTHR40465">
    <property type="entry name" value="CHROMOSOME 1, WHOLE GENOME SHOTGUN SEQUENCE"/>
    <property type="match status" value="1"/>
</dbReference>